<dbReference type="AlphaFoldDB" id="A0AAV1WHI1"/>
<feature type="region of interest" description="Disordered" evidence="7">
    <location>
        <begin position="378"/>
        <end position="467"/>
    </location>
</feature>
<gene>
    <name evidence="10" type="ORF">LLUT_LOCUS9875</name>
</gene>
<evidence type="ECO:0000256" key="3">
    <source>
        <dbReference type="ARBA" id="ARBA00023015"/>
    </source>
</evidence>
<organism evidence="10 11">
    <name type="scientific">Lupinus luteus</name>
    <name type="common">European yellow lupine</name>
    <dbReference type="NCBI Taxonomy" id="3873"/>
    <lineage>
        <taxon>Eukaryota</taxon>
        <taxon>Viridiplantae</taxon>
        <taxon>Streptophyta</taxon>
        <taxon>Embryophyta</taxon>
        <taxon>Tracheophyta</taxon>
        <taxon>Spermatophyta</taxon>
        <taxon>Magnoliopsida</taxon>
        <taxon>eudicotyledons</taxon>
        <taxon>Gunneridae</taxon>
        <taxon>Pentapetalae</taxon>
        <taxon>rosids</taxon>
        <taxon>fabids</taxon>
        <taxon>Fabales</taxon>
        <taxon>Fabaceae</taxon>
        <taxon>Papilionoideae</taxon>
        <taxon>50 kb inversion clade</taxon>
        <taxon>genistoids sensu lato</taxon>
        <taxon>core genistoids</taxon>
        <taxon>Genisteae</taxon>
        <taxon>Lupinus</taxon>
    </lineage>
</organism>
<keyword evidence="8" id="KW-0812">Transmembrane</keyword>
<evidence type="ECO:0000256" key="8">
    <source>
        <dbReference type="SAM" id="Phobius"/>
    </source>
</evidence>
<dbReference type="EMBL" id="CAXHTB010000006">
    <property type="protein sequence ID" value="CAL0308815.1"/>
    <property type="molecule type" value="Genomic_DNA"/>
</dbReference>
<protein>
    <recommendedName>
        <fullName evidence="9">HTH myb-type domain-containing protein</fullName>
    </recommendedName>
</protein>
<keyword evidence="8" id="KW-1133">Transmembrane helix</keyword>
<dbReference type="FunFam" id="1.10.10.60:FF:000002">
    <property type="entry name" value="Myb family transcription factor"/>
    <property type="match status" value="1"/>
</dbReference>
<feature type="domain" description="HTH myb-type" evidence="9">
    <location>
        <begin position="242"/>
        <end position="301"/>
    </location>
</feature>
<proteinExistence type="inferred from homology"/>
<keyword evidence="8" id="KW-0472">Membrane</keyword>
<keyword evidence="11" id="KW-1185">Reference proteome</keyword>
<dbReference type="InterPro" id="IPR017930">
    <property type="entry name" value="Myb_dom"/>
</dbReference>
<evidence type="ECO:0000313" key="11">
    <source>
        <dbReference type="Proteomes" id="UP001497480"/>
    </source>
</evidence>
<keyword evidence="6" id="KW-0539">Nucleus</keyword>
<dbReference type="Proteomes" id="UP001497480">
    <property type="component" value="Unassembled WGS sequence"/>
</dbReference>
<dbReference type="GO" id="GO:0005634">
    <property type="term" value="C:nucleus"/>
    <property type="evidence" value="ECO:0007669"/>
    <property type="project" value="UniProtKB-SubCell"/>
</dbReference>
<dbReference type="InterPro" id="IPR046955">
    <property type="entry name" value="PHR1-like"/>
</dbReference>
<dbReference type="PANTHER" id="PTHR31499:SF80">
    <property type="entry name" value="HTH MYB-TYPE DOMAIN-CONTAINING PROTEIN"/>
    <property type="match status" value="1"/>
</dbReference>
<comment type="subcellular location">
    <subcellularLocation>
        <location evidence="1">Nucleus</location>
    </subcellularLocation>
</comment>
<dbReference type="InterPro" id="IPR025756">
    <property type="entry name" value="Myb_CC_LHEQLE"/>
</dbReference>
<dbReference type="Pfam" id="PF14379">
    <property type="entry name" value="Myb_CC_LHEQLE"/>
    <property type="match status" value="1"/>
</dbReference>
<keyword evidence="4" id="KW-0175">Coiled coil</keyword>
<keyword evidence="5" id="KW-0804">Transcription</keyword>
<dbReference type="InterPro" id="IPR001005">
    <property type="entry name" value="SANT/Myb"/>
</dbReference>
<feature type="compositionally biased region" description="Polar residues" evidence="7">
    <location>
        <begin position="233"/>
        <end position="242"/>
    </location>
</feature>
<evidence type="ECO:0000313" key="10">
    <source>
        <dbReference type="EMBL" id="CAL0308815.1"/>
    </source>
</evidence>
<reference evidence="10 11" key="1">
    <citation type="submission" date="2024-03" db="EMBL/GenBank/DDBJ databases">
        <authorList>
            <person name="Martinez-Hernandez J."/>
        </authorList>
    </citation>
    <scope>NUCLEOTIDE SEQUENCE [LARGE SCALE GENOMIC DNA]</scope>
</reference>
<dbReference type="GO" id="GO:0003677">
    <property type="term" value="F:DNA binding"/>
    <property type="evidence" value="ECO:0007669"/>
    <property type="project" value="InterPro"/>
</dbReference>
<dbReference type="InterPro" id="IPR009057">
    <property type="entry name" value="Homeodomain-like_sf"/>
</dbReference>
<evidence type="ECO:0000256" key="6">
    <source>
        <dbReference type="ARBA" id="ARBA00023242"/>
    </source>
</evidence>
<accession>A0AAV1WHI1</accession>
<feature type="region of interest" description="Disordered" evidence="7">
    <location>
        <begin position="203"/>
        <end position="244"/>
    </location>
</feature>
<evidence type="ECO:0000256" key="5">
    <source>
        <dbReference type="ARBA" id="ARBA00023163"/>
    </source>
</evidence>
<feature type="compositionally biased region" description="Basic and acidic residues" evidence="7">
    <location>
        <begin position="428"/>
        <end position="439"/>
    </location>
</feature>
<comment type="similarity">
    <text evidence="2">Belongs to the MYB-CC family.</text>
</comment>
<name>A0AAV1WHI1_LUPLU</name>
<dbReference type="PANTHER" id="PTHR31499">
    <property type="entry name" value="MYB FAMILY TRANSCRIPTION FACTOR PHL11"/>
    <property type="match status" value="1"/>
</dbReference>
<dbReference type="Pfam" id="PF00249">
    <property type="entry name" value="Myb_DNA-binding"/>
    <property type="match status" value="1"/>
</dbReference>
<evidence type="ECO:0000256" key="7">
    <source>
        <dbReference type="SAM" id="MobiDB-lite"/>
    </source>
</evidence>
<evidence type="ECO:0000259" key="9">
    <source>
        <dbReference type="PROSITE" id="PS51294"/>
    </source>
</evidence>
<dbReference type="SUPFAM" id="SSF46689">
    <property type="entry name" value="Homeodomain-like"/>
    <property type="match status" value="1"/>
</dbReference>
<dbReference type="PROSITE" id="PS51294">
    <property type="entry name" value="HTH_MYB"/>
    <property type="match status" value="1"/>
</dbReference>
<evidence type="ECO:0000256" key="1">
    <source>
        <dbReference type="ARBA" id="ARBA00004123"/>
    </source>
</evidence>
<dbReference type="GO" id="GO:0003700">
    <property type="term" value="F:DNA-binding transcription factor activity"/>
    <property type="evidence" value="ECO:0007669"/>
    <property type="project" value="InterPro"/>
</dbReference>
<evidence type="ECO:0000256" key="4">
    <source>
        <dbReference type="ARBA" id="ARBA00023054"/>
    </source>
</evidence>
<sequence>MNEPTNSEFEVQRLFISVEHDKFQIRVNNNNNNYSFFSFFIPAFVLDQILFLILQVRVGALRLMSSSFPVLRTHVENKYMKPPDSFQLSPARDLTANSASLQSTLSNSNVRSVGQMDNVSSEMHSTSPFISHPPESDEISWGPDPFQDVLSFTDNFPVQHDQVENSACYLNGDNVKKTDFGEWVDQLMSIDDSLHPNWNQLLGDDNVAEPKPKPKATQVSQNQLIPSGEVNGLPNSASTAPQTKPRMRWTPELHEAFVEAVRQLGGSEKATPKGVLNMMRVEGLTIYHVKSHLQKYRTARYKPESPSEGTSEKKLTTIEEMKCLDLKTSKGITEALRLQMDLQKRLHEQLEIQRKLQIQIENQGKHLQMMFEKQREIGDKAKGPSSSLDEPSANMALPSPQEDSIEAPNEEHDKLESSSSIPNAIPEESSRDESTKQMLEEAEVTQKNGALDDQFEAPPPAKRLKSQ</sequence>
<dbReference type="Gene3D" id="1.10.10.60">
    <property type="entry name" value="Homeodomain-like"/>
    <property type="match status" value="1"/>
</dbReference>
<keyword evidence="3" id="KW-0805">Transcription regulation</keyword>
<feature type="transmembrane region" description="Helical" evidence="8">
    <location>
        <begin position="34"/>
        <end position="54"/>
    </location>
</feature>
<dbReference type="InterPro" id="IPR006447">
    <property type="entry name" value="Myb_dom_plants"/>
</dbReference>
<evidence type="ECO:0000256" key="2">
    <source>
        <dbReference type="ARBA" id="ARBA00006783"/>
    </source>
</evidence>
<comment type="caution">
    <text evidence="10">The sequence shown here is derived from an EMBL/GenBank/DDBJ whole genome shotgun (WGS) entry which is preliminary data.</text>
</comment>
<dbReference type="NCBIfam" id="TIGR01557">
    <property type="entry name" value="myb_SHAQKYF"/>
    <property type="match status" value="1"/>
</dbReference>